<keyword evidence="2" id="KW-0812">Transmembrane</keyword>
<keyword evidence="3" id="KW-0732">Signal</keyword>
<name>A0A375J6C9_9BURK</name>
<keyword evidence="2" id="KW-0472">Membrane</keyword>
<feature type="region of interest" description="Disordered" evidence="1">
    <location>
        <begin position="26"/>
        <end position="47"/>
    </location>
</feature>
<dbReference type="RefSeq" id="WP_116385272.1">
    <property type="nucleotide sequence ID" value="NZ_LS483234.1"/>
</dbReference>
<organism evidence="4 5">
    <name type="scientific">Cupriavidus taiwanensis</name>
    <dbReference type="NCBI Taxonomy" id="164546"/>
    <lineage>
        <taxon>Bacteria</taxon>
        <taxon>Pseudomonadati</taxon>
        <taxon>Pseudomonadota</taxon>
        <taxon>Betaproteobacteria</taxon>
        <taxon>Burkholderiales</taxon>
        <taxon>Burkholderiaceae</taxon>
        <taxon>Cupriavidus</taxon>
    </lineage>
</organism>
<accession>A0A375J6C9</accession>
<keyword evidence="2" id="KW-1133">Transmembrane helix</keyword>
<evidence type="ECO:0000313" key="4">
    <source>
        <dbReference type="EMBL" id="SPS00409.1"/>
    </source>
</evidence>
<protein>
    <submittedName>
        <fullName evidence="4">Uncharacterized protein</fullName>
    </submittedName>
</protein>
<dbReference type="AlphaFoldDB" id="A0A375J6C9"/>
<dbReference type="EMBL" id="OVTA01000039">
    <property type="protein sequence ID" value="SPS00409.1"/>
    <property type="molecule type" value="Genomic_DNA"/>
</dbReference>
<feature type="chain" id="PRO_5016962330" evidence="3">
    <location>
        <begin position="23"/>
        <end position="192"/>
    </location>
</feature>
<proteinExistence type="predicted"/>
<evidence type="ECO:0000256" key="3">
    <source>
        <dbReference type="SAM" id="SignalP"/>
    </source>
</evidence>
<dbReference type="Proteomes" id="UP000256805">
    <property type="component" value="Unassembled WGS sequence"/>
</dbReference>
<evidence type="ECO:0000256" key="1">
    <source>
        <dbReference type="SAM" id="MobiDB-lite"/>
    </source>
</evidence>
<feature type="compositionally biased region" description="Low complexity" evidence="1">
    <location>
        <begin position="37"/>
        <end position="46"/>
    </location>
</feature>
<evidence type="ECO:0000313" key="5">
    <source>
        <dbReference type="Proteomes" id="UP000256805"/>
    </source>
</evidence>
<gene>
    <name evidence="4" type="ORF">CBM2634_B160295</name>
</gene>
<feature type="transmembrane region" description="Helical" evidence="2">
    <location>
        <begin position="160"/>
        <end position="178"/>
    </location>
</feature>
<evidence type="ECO:0000256" key="2">
    <source>
        <dbReference type="SAM" id="Phobius"/>
    </source>
</evidence>
<sequence>MIRQSFLSLFLALAIALPVAHAGPGAHGPNGEHLDAPADTGAAAHAQPTIEASTEAFELVGTLATDELSVMVDRYVTNEPVLDSTLEVEFNGIKAQGKLHADAGDYAFTDEKLLQALRRPGQHALVFTLVTGNESDLIEGTLNVAADEHDHGVAWWQARWRWLVVLAALVALVAAGAWRVKRRVGKSKGGTA</sequence>
<reference evidence="4 5" key="1">
    <citation type="submission" date="2018-01" db="EMBL/GenBank/DDBJ databases">
        <authorList>
            <person name="Gaut B.S."/>
            <person name="Morton B.R."/>
            <person name="Clegg M.T."/>
            <person name="Duvall M.R."/>
        </authorList>
    </citation>
    <scope>NUCLEOTIDE SEQUENCE [LARGE SCALE GENOMIC DNA]</scope>
    <source>
        <strain evidence="4">Cupriavidus taiwanensis cmp 52</strain>
    </source>
</reference>
<feature type="signal peptide" evidence="3">
    <location>
        <begin position="1"/>
        <end position="22"/>
    </location>
</feature>